<evidence type="ECO:0000256" key="1">
    <source>
        <dbReference type="SAM" id="Coils"/>
    </source>
</evidence>
<gene>
    <name evidence="2" type="ORF">MFMK1_002526</name>
</gene>
<dbReference type="PANTHER" id="PTHR45615">
    <property type="entry name" value="MYOSIN HEAVY CHAIN, NON-MUSCLE"/>
    <property type="match status" value="1"/>
</dbReference>
<proteinExistence type="predicted"/>
<evidence type="ECO:0000313" key="3">
    <source>
        <dbReference type="Proteomes" id="UP001329915"/>
    </source>
</evidence>
<dbReference type="RefSeq" id="WP_366922094.1">
    <property type="nucleotide sequence ID" value="NZ_CP121694.1"/>
</dbReference>
<name>A0AAU0UMX2_9FIRM</name>
<feature type="coiled-coil region" evidence="1">
    <location>
        <begin position="446"/>
        <end position="487"/>
    </location>
</feature>
<dbReference type="Proteomes" id="UP001329915">
    <property type="component" value="Chromosome"/>
</dbReference>
<dbReference type="InterPro" id="IPR027417">
    <property type="entry name" value="P-loop_NTPase"/>
</dbReference>
<accession>A0AAU0UMX2</accession>
<dbReference type="KEGG" id="dbc:MFMK1_002526"/>
<organism evidence="2 3">
    <name type="scientific">Metallumcola ferriviriculae</name>
    <dbReference type="NCBI Taxonomy" id="3039180"/>
    <lineage>
        <taxon>Bacteria</taxon>
        <taxon>Bacillati</taxon>
        <taxon>Bacillota</taxon>
        <taxon>Clostridia</taxon>
        <taxon>Neomoorellales</taxon>
        <taxon>Desulfitibacteraceae</taxon>
        <taxon>Metallumcola</taxon>
    </lineage>
</organism>
<dbReference type="Gene3D" id="1.10.287.1490">
    <property type="match status" value="1"/>
</dbReference>
<feature type="coiled-coil region" evidence="1">
    <location>
        <begin position="350"/>
        <end position="410"/>
    </location>
</feature>
<keyword evidence="3" id="KW-1185">Reference proteome</keyword>
<reference evidence="2 3" key="1">
    <citation type="submission" date="2023-04" db="EMBL/GenBank/DDBJ databases">
        <authorList>
            <person name="Hsu D."/>
        </authorList>
    </citation>
    <scope>NUCLEOTIDE SEQUENCE [LARGE SCALE GENOMIC DNA]</scope>
    <source>
        <strain evidence="2 3">MK1</strain>
    </source>
</reference>
<feature type="coiled-coil region" evidence="1">
    <location>
        <begin position="928"/>
        <end position="1042"/>
    </location>
</feature>
<dbReference type="SUPFAM" id="SSF52540">
    <property type="entry name" value="P-loop containing nucleoside triphosphate hydrolases"/>
    <property type="match status" value="1"/>
</dbReference>
<evidence type="ECO:0008006" key="4">
    <source>
        <dbReference type="Google" id="ProtNLM"/>
    </source>
</evidence>
<protein>
    <recommendedName>
        <fullName evidence="4">Chromosome segregation ATPase</fullName>
    </recommendedName>
</protein>
<feature type="coiled-coil region" evidence="1">
    <location>
        <begin position="516"/>
        <end position="543"/>
    </location>
</feature>
<evidence type="ECO:0000313" key="2">
    <source>
        <dbReference type="EMBL" id="WRO22688.1"/>
    </source>
</evidence>
<dbReference type="PANTHER" id="PTHR45615:SF80">
    <property type="entry name" value="GRIP DOMAIN-CONTAINING PROTEIN"/>
    <property type="match status" value="1"/>
</dbReference>
<dbReference type="EMBL" id="CP121694">
    <property type="protein sequence ID" value="WRO22688.1"/>
    <property type="molecule type" value="Genomic_DNA"/>
</dbReference>
<feature type="coiled-coil region" evidence="1">
    <location>
        <begin position="753"/>
        <end position="849"/>
    </location>
</feature>
<feature type="coiled-coil region" evidence="1">
    <location>
        <begin position="1184"/>
        <end position="1211"/>
    </location>
</feature>
<feature type="coiled-coil region" evidence="1">
    <location>
        <begin position="227"/>
        <end position="292"/>
    </location>
</feature>
<keyword evidence="1" id="KW-0175">Coiled coil</keyword>
<sequence>MPQINRVRIINFSYNNNNRNIIDEIFIFYQGENALLSLKNGGGKSVLVQLLLQPIIPKTKLMGRRMEDFFKGRKTPTYVLIEWKLEEQGGYLLTGVGLTNREHQVREQDEEVNNSVKYFTFTSYYRESNLFDIENIALIKKLNERIYIEDFKNARKLISEKAKDRECRVRLFTDEEGMDYRGELESYNIFPDEWKSIILKINESEGGVIEIFEKCKTSQQLMNNWILKTIEKVVNKEERDQKKLELMLENLVEEMISNEQFIHEKELYQGFLSETEEYLDQLNDLIKSLDSEAEMEGNIASMYYFLKNEINKMDDKLRVENNKIADCEKGLKRIDLEERSKEYYDQLDNVNGFAKSLEEAKAALASLQEKIDLNEKEIVVQLAARDYGKIKELKQTLAGIKAEIDMIKHSAESKTKIRNLEYSLKIAYASVLEQLKKNAIAIVAGKGQKADKIKEADKEIDQLDRESSELQNKKGRMDSKIEQFEKDEQKKRDELALIYERNLLGEIEKDYFDQYILTLKEQMAALDAERSNTEQKITDLLKKTAEARGQLNLLRESMEQRKVDAARLVDKISAYNDVEAAIKPIFTRYDLDFSKRFNHRENHIFVKKIISELQKRERELDLSAMTIRETIASLENGTLHVSKEFRQWLINHDIDFETGENYLRKKKLDIRNGLVEQNPVLPFAFLLYDDDIEKLKSMEMALKINQMVPILSYSDINKTYAVDGNAVYLGKQLQFICLYDNRMIDADSLDAYLQELHGEMEKVTEQLTHYRKELTSARDALQVLRQFDFDKNHLYDLEREKSKLENQVSSVRSKIEDLETRLKEISESINNKRRRIDEIDRQRAEEIAKKEKLNQFIGENEEYLKNRRLSGEYAESIEIIHRKKTVAAKDKQTFSEEKEALVGEEVKVGQEIEDKEDRLRRYEDAEAGEQLDQDIDIMEAELQALKRKITSDLERLERDFKNKKDELQEKEGQLASYQLEESQYSQIVYDPKQLKELNTKVSNLKAEHKKLVKKCRDVEGDLREAKGKFASAETEVKKLAELPLEPALVKSNFAARRKQKKEDIIGAKSIITELDKVSKEYDTVANKIAGQVEVERYEVNTEYRIKQGIQTDFVKCIKELKHCKAENRAHEQNAMTRYNKVKARYEGKNKHIENILAGLEPLIEAAQGDKDKYFYLGERMLISNESLTKLIKACEQRLANVEKNKRDMIQHSYLHAKQVYDEVQKIAENSSIKLEGKTRPIPMLKIDMEPLSETEEENSTKMKGYIENSVGIIKRDMKEEKKIEEIRKKIGKYMSTKELLNVLSDLGKMNISAYKIDINVKNNRYKSWEQVMKENSGGERFVSFFAVLVALISYTRTSMKFEDDYQRNKDTKVLIMDNPFGPISSEHLLKPLFRIAEKYNTQLICLTDLKQNSILNCFNLIYMIKIRQNVFGTNEYIRLEQQIKEDIILKTDERLEKVVFKAEDVEQINLFN</sequence>